<name>A0A0L8BTJ1_ENSAD</name>
<dbReference type="PATRIC" id="fig|106592.7.peg.7508"/>
<evidence type="ECO:0000313" key="1">
    <source>
        <dbReference type="EMBL" id="KOF17865.1"/>
    </source>
</evidence>
<dbReference type="EMBL" id="LGAP01000009">
    <property type="protein sequence ID" value="KOF17865.1"/>
    <property type="molecule type" value="Genomic_DNA"/>
</dbReference>
<reference evidence="2" key="1">
    <citation type="submission" date="2015-07" db="EMBL/GenBank/DDBJ databases">
        <title>Whole genome sequence of an Ensifer adhaerens strain isolated from a cave pool in the Wind Cave National Park.</title>
        <authorList>
            <person name="Eng W.W.H."/>
            <person name="Gan H.M."/>
            <person name="Barton H.A."/>
            <person name="Savka M.A."/>
        </authorList>
    </citation>
    <scope>NUCLEOTIDE SEQUENCE [LARGE SCALE GENOMIC DNA]</scope>
    <source>
        <strain evidence="2">SD006</strain>
    </source>
</reference>
<gene>
    <name evidence="1" type="ORF">AC244_15975</name>
</gene>
<proteinExistence type="predicted"/>
<protein>
    <submittedName>
        <fullName evidence="1">Uncharacterized protein</fullName>
    </submittedName>
</protein>
<organism evidence="1 2">
    <name type="scientific">Ensifer adhaerens</name>
    <name type="common">Sinorhizobium morelense</name>
    <dbReference type="NCBI Taxonomy" id="106592"/>
    <lineage>
        <taxon>Bacteria</taxon>
        <taxon>Pseudomonadati</taxon>
        <taxon>Pseudomonadota</taxon>
        <taxon>Alphaproteobacteria</taxon>
        <taxon>Hyphomicrobiales</taxon>
        <taxon>Rhizobiaceae</taxon>
        <taxon>Sinorhizobium/Ensifer group</taxon>
        <taxon>Ensifer</taxon>
    </lineage>
</organism>
<dbReference type="RefSeq" id="WP_053249789.1">
    <property type="nucleotide sequence ID" value="NZ_LGAP01000009.1"/>
</dbReference>
<accession>A0A0L8BTJ1</accession>
<sequence>MSHEVTEFVIVPPVDQRAQIHGAKERFVDYLVRRFPGYAFKVSAVAPVGEMDCYMIYPIMNFLGPDGKSYMCAKPPAWLLGEISRACDDFDVERSFAA</sequence>
<dbReference type="OrthoDB" id="8370155at2"/>
<evidence type="ECO:0000313" key="2">
    <source>
        <dbReference type="Proteomes" id="UP000037425"/>
    </source>
</evidence>
<dbReference type="Proteomes" id="UP000037425">
    <property type="component" value="Unassembled WGS sequence"/>
</dbReference>
<dbReference type="AlphaFoldDB" id="A0A0L8BTJ1"/>
<comment type="caution">
    <text evidence="1">The sequence shown here is derived from an EMBL/GenBank/DDBJ whole genome shotgun (WGS) entry which is preliminary data.</text>
</comment>